<dbReference type="Proteomes" id="UP001275932">
    <property type="component" value="Unassembled WGS sequence"/>
</dbReference>
<reference evidence="1 2" key="1">
    <citation type="submission" date="2022-03" db="EMBL/GenBank/DDBJ databases">
        <title>Novel taxa within the pig intestine.</title>
        <authorList>
            <person name="Wylensek D."/>
            <person name="Bishof K."/>
            <person name="Afrizal A."/>
            <person name="Clavel T."/>
        </authorList>
    </citation>
    <scope>NUCLEOTIDE SEQUENCE [LARGE SCALE GENOMIC DNA]</scope>
    <source>
        <strain evidence="1 2">CLA-KB-P66</strain>
    </source>
</reference>
<organism evidence="1 2">
    <name type="scientific">Intestinicryptomonas porci</name>
    <dbReference type="NCBI Taxonomy" id="2926320"/>
    <lineage>
        <taxon>Bacteria</taxon>
        <taxon>Pseudomonadati</taxon>
        <taxon>Verrucomicrobiota</taxon>
        <taxon>Opitutia</taxon>
        <taxon>Opitutales</taxon>
        <taxon>Intestinicryptomonaceae</taxon>
        <taxon>Intestinicryptomonas</taxon>
    </lineage>
</organism>
<comment type="caution">
    <text evidence="1">The sequence shown here is derived from an EMBL/GenBank/DDBJ whole genome shotgun (WGS) entry which is preliminary data.</text>
</comment>
<accession>A0ABU4WHP9</accession>
<sequence>MKKFACALIAALALFEAYPKVSFFADPAQYGITPIDSDDPFYVNPVAITGLSEKPLTQLLGIDVEHCTSLNVEYASNMVSDGMRTSNNTFALSLLDRGELFGGDGYTELDAYLPTDSQFARMYRFLGGWKYNLTKDLHVDLGGTLVYASKRISGAGITGAGTHFTGDIYAGLIFESLLNPFAYYCYNFDYDSNKITIGVNPKFNLSNITNIENLSLEIEAYCGYVKANRWTADDRIDGALPHNNYFYVQTEAQLVYVLASRWRFTIGGGYAHNDGARDIKNLSNSPNNLLWINTSIGFIF</sequence>
<evidence type="ECO:0000313" key="1">
    <source>
        <dbReference type="EMBL" id="MDX8414944.1"/>
    </source>
</evidence>
<proteinExistence type="predicted"/>
<dbReference type="EMBL" id="JALBUT010000002">
    <property type="protein sequence ID" value="MDX8414944.1"/>
    <property type="molecule type" value="Genomic_DNA"/>
</dbReference>
<protein>
    <submittedName>
        <fullName evidence="1">Uncharacterized protein</fullName>
    </submittedName>
</protein>
<keyword evidence="2" id="KW-1185">Reference proteome</keyword>
<dbReference type="RefSeq" id="WP_370396391.1">
    <property type="nucleotide sequence ID" value="NZ_JALBUT010000002.1"/>
</dbReference>
<evidence type="ECO:0000313" key="2">
    <source>
        <dbReference type="Proteomes" id="UP001275932"/>
    </source>
</evidence>
<name>A0ABU4WHP9_9BACT</name>
<gene>
    <name evidence="1" type="ORF">MOX91_01935</name>
</gene>